<protein>
    <submittedName>
        <fullName evidence="1">Uncharacterized protein</fullName>
    </submittedName>
</protein>
<dbReference type="EMBL" id="CM039426">
    <property type="protein sequence ID" value="KAI4357954.1"/>
    <property type="molecule type" value="Genomic_DNA"/>
</dbReference>
<evidence type="ECO:0000313" key="2">
    <source>
        <dbReference type="Proteomes" id="UP000828941"/>
    </source>
</evidence>
<organism evidence="1 2">
    <name type="scientific">Bauhinia variegata</name>
    <name type="common">Purple orchid tree</name>
    <name type="synonym">Phanera variegata</name>
    <dbReference type="NCBI Taxonomy" id="167791"/>
    <lineage>
        <taxon>Eukaryota</taxon>
        <taxon>Viridiplantae</taxon>
        <taxon>Streptophyta</taxon>
        <taxon>Embryophyta</taxon>
        <taxon>Tracheophyta</taxon>
        <taxon>Spermatophyta</taxon>
        <taxon>Magnoliopsida</taxon>
        <taxon>eudicotyledons</taxon>
        <taxon>Gunneridae</taxon>
        <taxon>Pentapetalae</taxon>
        <taxon>rosids</taxon>
        <taxon>fabids</taxon>
        <taxon>Fabales</taxon>
        <taxon>Fabaceae</taxon>
        <taxon>Cercidoideae</taxon>
        <taxon>Cercideae</taxon>
        <taxon>Bauhiniinae</taxon>
        <taxon>Bauhinia</taxon>
    </lineage>
</organism>
<evidence type="ECO:0000313" key="1">
    <source>
        <dbReference type="EMBL" id="KAI4357954.1"/>
    </source>
</evidence>
<proteinExistence type="predicted"/>
<reference evidence="1 2" key="1">
    <citation type="journal article" date="2022" name="DNA Res.">
        <title>Chromosomal-level genome assembly of the orchid tree Bauhinia variegata (Leguminosae; Cercidoideae) supports the allotetraploid origin hypothesis of Bauhinia.</title>
        <authorList>
            <person name="Zhong Y."/>
            <person name="Chen Y."/>
            <person name="Zheng D."/>
            <person name="Pang J."/>
            <person name="Liu Y."/>
            <person name="Luo S."/>
            <person name="Meng S."/>
            <person name="Qian L."/>
            <person name="Wei D."/>
            <person name="Dai S."/>
            <person name="Zhou R."/>
        </authorList>
    </citation>
    <scope>NUCLEOTIDE SEQUENCE [LARGE SCALE GENOMIC DNA]</scope>
    <source>
        <strain evidence="1">BV-YZ2020</strain>
    </source>
</reference>
<sequence length="359" mass="40126">MATNCLTLCFLLICLLPLASASNPNHREHHPKHVEAIYVFGDSLYDSGNDIHIKTNATAKFLPFGIDFGGKPTGRCTNGKTVVDYIAILLGLPFVPPYLGLTDHQRDKIKTGINYAAAGSGILPETCPSCLALDIQIELFNRTVTNNLPKMFKNQAQLARHLSKSLFVFNTGVNDYGHNSQKASKDPGAFALNLLNEFSIRLQKLYSIGARKYLVNNIPPAGCFPSSAARMKPRGKCDEKKNKMITLYNRRLPTLLNQLTSQLPGFVFVHSDLYKFLLEMRRNANKYGILYTWEPCCPNNVDGDLSCHPNSVPCKDRNAHLFFDIHPSQITNYIFVGCCFNESTICRPLSLKQFVEGQF</sequence>
<accession>A0ACB9QCB9</accession>
<name>A0ACB9QCB9_BAUVA</name>
<dbReference type="Proteomes" id="UP000828941">
    <property type="component" value="Chromosome 1"/>
</dbReference>
<gene>
    <name evidence="1" type="ORF">L6164_001866</name>
</gene>
<comment type="caution">
    <text evidence="1">The sequence shown here is derived from an EMBL/GenBank/DDBJ whole genome shotgun (WGS) entry which is preliminary data.</text>
</comment>
<keyword evidence="2" id="KW-1185">Reference proteome</keyword>